<gene>
    <name evidence="1" type="ORF">DQK91_01840</name>
</gene>
<dbReference type="AlphaFoldDB" id="A0A6P1ZQ98"/>
<evidence type="ECO:0008006" key="3">
    <source>
        <dbReference type="Google" id="ProtNLM"/>
    </source>
</evidence>
<proteinExistence type="predicted"/>
<evidence type="ECO:0000313" key="1">
    <source>
        <dbReference type="EMBL" id="TVM36687.1"/>
    </source>
</evidence>
<protein>
    <recommendedName>
        <fullName evidence="3">Thioredoxin 1</fullName>
    </recommendedName>
</protein>
<reference evidence="1 2" key="1">
    <citation type="submission" date="2018-06" db="EMBL/GenBank/DDBJ databases">
        <title>Complete genome of Desulfovibrio marinus P48SEP.</title>
        <authorList>
            <person name="Crispim J.S."/>
            <person name="Vidigal P.M.P."/>
            <person name="Silva L.C.F."/>
            <person name="Araujo L.C."/>
            <person name="Laguardia C.N."/>
            <person name="Dias R.S."/>
            <person name="Sousa M.P."/>
            <person name="Paula S.O."/>
            <person name="Silva C."/>
        </authorList>
    </citation>
    <scope>NUCLEOTIDE SEQUENCE [LARGE SCALE GENOMIC DNA]</scope>
    <source>
        <strain evidence="1 2">P48SEP</strain>
    </source>
</reference>
<dbReference type="CDD" id="cd02947">
    <property type="entry name" value="TRX_family"/>
    <property type="match status" value="1"/>
</dbReference>
<dbReference type="Gene3D" id="3.40.30.10">
    <property type="entry name" value="Glutaredoxin"/>
    <property type="match status" value="1"/>
</dbReference>
<evidence type="ECO:0000313" key="2">
    <source>
        <dbReference type="Proteomes" id="UP000434052"/>
    </source>
</evidence>
<sequence length="105" mass="11531">MMQNTTTTVCQDTIEASTGTLLVGFLGTSYAMSVQAMDVEWLCRNRLEFLPVCGEPSLYSSYSVRGLPTYVLFENGKEVGRHLGRLDADALDSLLEAVFGVLKCQ</sequence>
<organism evidence="1 2">
    <name type="scientific">Oceanidesulfovibrio marinus</name>
    <dbReference type="NCBI Taxonomy" id="370038"/>
    <lineage>
        <taxon>Bacteria</taxon>
        <taxon>Pseudomonadati</taxon>
        <taxon>Thermodesulfobacteriota</taxon>
        <taxon>Desulfovibrionia</taxon>
        <taxon>Desulfovibrionales</taxon>
        <taxon>Desulfovibrionaceae</taxon>
        <taxon>Oceanidesulfovibrio</taxon>
    </lineage>
</organism>
<accession>A0A6P1ZQ98</accession>
<dbReference type="SUPFAM" id="SSF52833">
    <property type="entry name" value="Thioredoxin-like"/>
    <property type="match status" value="1"/>
</dbReference>
<dbReference type="InterPro" id="IPR036249">
    <property type="entry name" value="Thioredoxin-like_sf"/>
</dbReference>
<name>A0A6P1ZQ98_9BACT</name>
<dbReference type="Proteomes" id="UP000434052">
    <property type="component" value="Unassembled WGS sequence"/>
</dbReference>
<comment type="caution">
    <text evidence="1">The sequence shown here is derived from an EMBL/GenBank/DDBJ whole genome shotgun (WGS) entry which is preliminary data.</text>
</comment>
<dbReference type="EMBL" id="QMIF01000001">
    <property type="protein sequence ID" value="TVM36687.1"/>
    <property type="molecule type" value="Genomic_DNA"/>
</dbReference>
<dbReference type="OrthoDB" id="5459240at2"/>